<dbReference type="OrthoDB" id="2445599at2759"/>
<proteinExistence type="predicted"/>
<evidence type="ECO:0000256" key="1">
    <source>
        <dbReference type="SAM" id="MobiDB-lite"/>
    </source>
</evidence>
<organism evidence="2 3">
    <name type="scientific">Dentiscutata erythropus</name>
    <dbReference type="NCBI Taxonomy" id="1348616"/>
    <lineage>
        <taxon>Eukaryota</taxon>
        <taxon>Fungi</taxon>
        <taxon>Fungi incertae sedis</taxon>
        <taxon>Mucoromycota</taxon>
        <taxon>Glomeromycotina</taxon>
        <taxon>Glomeromycetes</taxon>
        <taxon>Diversisporales</taxon>
        <taxon>Gigasporaceae</taxon>
        <taxon>Dentiscutata</taxon>
    </lineage>
</organism>
<keyword evidence="3" id="KW-1185">Reference proteome</keyword>
<sequence>INPYDTKSFVHFGGNLVDFWESTEGVGPELAQSSMGLLHTSHWNWLKPDKVLAMSKIRSDILHTCKIKNSKEYDNHIHQLHIAAPISSDDESSKELTISDLDYQVSDNESKSNIDEAITGPSNIEKIAPGSNTESGEQESQSENQDDKILLASDWDMNFGFGKRNKHLADDETAKWPPDLLFISSLEAPSFFESELTSLLK</sequence>
<dbReference type="EMBL" id="CAJVPY010024490">
    <property type="protein sequence ID" value="CAG8786795.1"/>
    <property type="molecule type" value="Genomic_DNA"/>
</dbReference>
<name>A0A9N9NZ11_9GLOM</name>
<evidence type="ECO:0000313" key="2">
    <source>
        <dbReference type="EMBL" id="CAG8786795.1"/>
    </source>
</evidence>
<gene>
    <name evidence="2" type="ORF">DERYTH_LOCUS20573</name>
</gene>
<feature type="region of interest" description="Disordered" evidence="1">
    <location>
        <begin position="109"/>
        <end position="145"/>
    </location>
</feature>
<comment type="caution">
    <text evidence="2">The sequence shown here is derived from an EMBL/GenBank/DDBJ whole genome shotgun (WGS) entry which is preliminary data.</text>
</comment>
<feature type="non-terminal residue" evidence="2">
    <location>
        <position position="201"/>
    </location>
</feature>
<protein>
    <submittedName>
        <fullName evidence="2">18007_t:CDS:1</fullName>
    </submittedName>
</protein>
<accession>A0A9N9NZ11</accession>
<dbReference type="AlphaFoldDB" id="A0A9N9NZ11"/>
<feature type="compositionally biased region" description="Low complexity" evidence="1">
    <location>
        <begin position="130"/>
        <end position="143"/>
    </location>
</feature>
<reference evidence="2" key="1">
    <citation type="submission" date="2021-06" db="EMBL/GenBank/DDBJ databases">
        <authorList>
            <person name="Kallberg Y."/>
            <person name="Tangrot J."/>
            <person name="Rosling A."/>
        </authorList>
    </citation>
    <scope>NUCLEOTIDE SEQUENCE</scope>
    <source>
        <strain evidence="2">MA453B</strain>
    </source>
</reference>
<evidence type="ECO:0000313" key="3">
    <source>
        <dbReference type="Proteomes" id="UP000789405"/>
    </source>
</evidence>
<dbReference type="Proteomes" id="UP000789405">
    <property type="component" value="Unassembled WGS sequence"/>
</dbReference>